<organism evidence="2 3">
    <name type="scientific">Pelomonas candidula</name>
    <dbReference type="NCBI Taxonomy" id="3299025"/>
    <lineage>
        <taxon>Bacteria</taxon>
        <taxon>Pseudomonadati</taxon>
        <taxon>Pseudomonadota</taxon>
        <taxon>Betaproteobacteria</taxon>
        <taxon>Burkholderiales</taxon>
        <taxon>Sphaerotilaceae</taxon>
        <taxon>Roseateles</taxon>
    </lineage>
</organism>
<dbReference type="Proteomes" id="UP001606134">
    <property type="component" value="Unassembled WGS sequence"/>
</dbReference>
<dbReference type="SUPFAM" id="SSF51905">
    <property type="entry name" value="FAD/NAD(P)-binding domain"/>
    <property type="match status" value="1"/>
</dbReference>
<sequence length="489" mass="52514">MTELDCLIIGAGPAGTCAALRLLQLGYRVGLVERARFPRSQIGEALTPGIRNILELLQADDALAGLPHIAGRPSVLRWEHDALQPAAQSDTAVVARAEFDARLLALASSRGARLWQPARVQAIEGRPEAWRVQVVETATGTASHLRARWLFEATGRHGTAITRWACAPNLAALWAEFDAAQVAPDCLAATRVEALADAWLWASVLPSGRLRVMVLADPHAIGGGLDSSWRRALASSRSLPALADLAPAQPLRICSAAPYLDTAAWRPGRVKIGDAAFALDPVSGSGVEKAMRFSLQTAVAWHTWSTSTDDAGRSLAQQYFSQQLNQTCARHVRWCAAHYASAWSAAGDFWRARSTPPIQRTTPTASAIGEPTADFFSSLAEAPSAEPPPAGPDQWPANARIRLDAACQLVPQLCVVQDLVRTAPALTHPHLPRAVAFVADQAIASHWGLLRREQTLGELHDALARTMRPEAAGAMVAWLRRSGVMVRAA</sequence>
<name>A0ABW7H8Z8_9BURK</name>
<dbReference type="PRINTS" id="PR00420">
    <property type="entry name" value="RNGMNOXGNASE"/>
</dbReference>
<comment type="caution">
    <text evidence="2">The sequence shown here is derived from an EMBL/GenBank/DDBJ whole genome shotgun (WGS) entry which is preliminary data.</text>
</comment>
<dbReference type="EMBL" id="JBIGIC010000002">
    <property type="protein sequence ID" value="MFG6486211.1"/>
    <property type="molecule type" value="Genomic_DNA"/>
</dbReference>
<dbReference type="Gene3D" id="3.30.9.100">
    <property type="match status" value="1"/>
</dbReference>
<dbReference type="PANTHER" id="PTHR43747:SF1">
    <property type="entry name" value="SLR1998 PROTEIN"/>
    <property type="match status" value="1"/>
</dbReference>
<evidence type="ECO:0000313" key="3">
    <source>
        <dbReference type="Proteomes" id="UP001606134"/>
    </source>
</evidence>
<dbReference type="Gene3D" id="3.50.50.60">
    <property type="entry name" value="FAD/NAD(P)-binding domain"/>
    <property type="match status" value="1"/>
</dbReference>
<evidence type="ECO:0000259" key="1">
    <source>
        <dbReference type="Pfam" id="PF01494"/>
    </source>
</evidence>
<dbReference type="RefSeq" id="WP_394407195.1">
    <property type="nucleotide sequence ID" value="NZ_JBIGIC010000002.1"/>
</dbReference>
<evidence type="ECO:0000313" key="2">
    <source>
        <dbReference type="EMBL" id="MFG6486211.1"/>
    </source>
</evidence>
<reference evidence="2 3" key="1">
    <citation type="submission" date="2024-08" db="EMBL/GenBank/DDBJ databases">
        <authorList>
            <person name="Lu H."/>
        </authorList>
    </citation>
    <scope>NUCLEOTIDE SEQUENCE [LARGE SCALE GENOMIC DNA]</scope>
    <source>
        <strain evidence="2 3">BYS78W</strain>
    </source>
</reference>
<dbReference type="GO" id="GO:0016491">
    <property type="term" value="F:oxidoreductase activity"/>
    <property type="evidence" value="ECO:0007669"/>
    <property type="project" value="UniProtKB-KW"/>
</dbReference>
<accession>A0ABW7H8Z8</accession>
<dbReference type="PANTHER" id="PTHR43747">
    <property type="entry name" value="FAD-BINDING PROTEIN"/>
    <property type="match status" value="1"/>
</dbReference>
<keyword evidence="2" id="KW-0560">Oxidoreductase</keyword>
<feature type="domain" description="FAD-binding" evidence="1">
    <location>
        <begin position="4"/>
        <end position="321"/>
    </location>
</feature>
<dbReference type="InterPro" id="IPR050816">
    <property type="entry name" value="Flavin-dep_Halogenase_NPB"/>
</dbReference>
<dbReference type="EC" id="1.-.-.-" evidence="2"/>
<dbReference type="InterPro" id="IPR036188">
    <property type="entry name" value="FAD/NAD-bd_sf"/>
</dbReference>
<proteinExistence type="predicted"/>
<dbReference type="Pfam" id="PF01494">
    <property type="entry name" value="FAD_binding_3"/>
    <property type="match status" value="1"/>
</dbReference>
<keyword evidence="3" id="KW-1185">Reference proteome</keyword>
<dbReference type="InterPro" id="IPR002938">
    <property type="entry name" value="FAD-bd"/>
</dbReference>
<gene>
    <name evidence="2" type="ORF">ACG04R_05970</name>
</gene>
<protein>
    <submittedName>
        <fullName evidence="2">NAD(P)/FAD-dependent oxidoreductase</fullName>
        <ecNumber evidence="2">1.-.-.-</ecNumber>
    </submittedName>
</protein>